<dbReference type="OrthoDB" id="5979581at2759"/>
<dbReference type="InterPro" id="IPR051175">
    <property type="entry name" value="CLK_kinases"/>
</dbReference>
<dbReference type="InterPro" id="IPR000719">
    <property type="entry name" value="Prot_kinase_dom"/>
</dbReference>
<evidence type="ECO:0000256" key="3">
    <source>
        <dbReference type="ARBA" id="ARBA00022741"/>
    </source>
</evidence>
<proteinExistence type="predicted"/>
<evidence type="ECO:0000313" key="8">
    <source>
        <dbReference type="EMBL" id="OJJ86889.1"/>
    </source>
</evidence>
<dbReference type="Proteomes" id="UP000184300">
    <property type="component" value="Unassembled WGS sequence"/>
</dbReference>
<reference evidence="9" key="1">
    <citation type="journal article" date="2017" name="Genome Biol.">
        <title>Comparative genomics reveals high biological diversity and specific adaptations in the industrially and medically important fungal genus Aspergillus.</title>
        <authorList>
            <person name="de Vries R.P."/>
            <person name="Riley R."/>
            <person name="Wiebenga A."/>
            <person name="Aguilar-Osorio G."/>
            <person name="Amillis S."/>
            <person name="Uchima C.A."/>
            <person name="Anderluh G."/>
            <person name="Asadollahi M."/>
            <person name="Askin M."/>
            <person name="Barry K."/>
            <person name="Battaglia E."/>
            <person name="Bayram O."/>
            <person name="Benocci T."/>
            <person name="Braus-Stromeyer S.A."/>
            <person name="Caldana C."/>
            <person name="Canovas D."/>
            <person name="Cerqueira G.C."/>
            <person name="Chen F."/>
            <person name="Chen W."/>
            <person name="Choi C."/>
            <person name="Clum A."/>
            <person name="Dos Santos R.A."/>
            <person name="Damasio A.R."/>
            <person name="Diallinas G."/>
            <person name="Emri T."/>
            <person name="Fekete E."/>
            <person name="Flipphi M."/>
            <person name="Freyberg S."/>
            <person name="Gallo A."/>
            <person name="Gournas C."/>
            <person name="Habgood R."/>
            <person name="Hainaut M."/>
            <person name="Harispe M.L."/>
            <person name="Henrissat B."/>
            <person name="Hilden K.S."/>
            <person name="Hope R."/>
            <person name="Hossain A."/>
            <person name="Karabika E."/>
            <person name="Karaffa L."/>
            <person name="Karanyi Z."/>
            <person name="Krasevec N."/>
            <person name="Kuo A."/>
            <person name="Kusch H."/>
            <person name="LaButti K."/>
            <person name="Lagendijk E.L."/>
            <person name="Lapidus A."/>
            <person name="Levasseur A."/>
            <person name="Lindquist E."/>
            <person name="Lipzen A."/>
            <person name="Logrieco A.F."/>
            <person name="MacCabe A."/>
            <person name="Maekelae M.R."/>
            <person name="Malavazi I."/>
            <person name="Melin P."/>
            <person name="Meyer V."/>
            <person name="Mielnichuk N."/>
            <person name="Miskei M."/>
            <person name="Molnar A.P."/>
            <person name="Mule G."/>
            <person name="Ngan C.Y."/>
            <person name="Orejas M."/>
            <person name="Orosz E."/>
            <person name="Ouedraogo J.P."/>
            <person name="Overkamp K.M."/>
            <person name="Park H.-S."/>
            <person name="Perrone G."/>
            <person name="Piumi F."/>
            <person name="Punt P.J."/>
            <person name="Ram A.F."/>
            <person name="Ramon A."/>
            <person name="Rauscher S."/>
            <person name="Record E."/>
            <person name="Riano-Pachon D.M."/>
            <person name="Robert V."/>
            <person name="Roehrig J."/>
            <person name="Ruller R."/>
            <person name="Salamov A."/>
            <person name="Salih N.S."/>
            <person name="Samson R.A."/>
            <person name="Sandor E."/>
            <person name="Sanguinetti M."/>
            <person name="Schuetze T."/>
            <person name="Sepcic K."/>
            <person name="Shelest E."/>
            <person name="Sherlock G."/>
            <person name="Sophianopoulou V."/>
            <person name="Squina F.M."/>
            <person name="Sun H."/>
            <person name="Susca A."/>
            <person name="Todd R.B."/>
            <person name="Tsang A."/>
            <person name="Unkles S.E."/>
            <person name="van de Wiele N."/>
            <person name="van Rossen-Uffink D."/>
            <person name="Oliveira J.V."/>
            <person name="Vesth T.C."/>
            <person name="Visser J."/>
            <person name="Yu J.-H."/>
            <person name="Zhou M."/>
            <person name="Andersen M.R."/>
            <person name="Archer D.B."/>
            <person name="Baker S.E."/>
            <person name="Benoit I."/>
            <person name="Brakhage A.A."/>
            <person name="Braus G.H."/>
            <person name="Fischer R."/>
            <person name="Frisvad J.C."/>
            <person name="Goldman G.H."/>
            <person name="Houbraken J."/>
            <person name="Oakley B."/>
            <person name="Pocsi I."/>
            <person name="Scazzocchio C."/>
            <person name="Seiboth B."/>
            <person name="vanKuyk P.A."/>
            <person name="Wortman J."/>
            <person name="Dyer P.S."/>
            <person name="Grigoriev I.V."/>
        </authorList>
    </citation>
    <scope>NUCLEOTIDE SEQUENCE [LARGE SCALE GENOMIC DNA]</scope>
    <source>
        <strain evidence="9">CBS 516.65</strain>
    </source>
</reference>
<dbReference type="STRING" id="1160497.A0A1L9VSK8"/>
<dbReference type="RefSeq" id="XP_022403578.1">
    <property type="nucleotide sequence ID" value="XM_022543233.1"/>
</dbReference>
<evidence type="ECO:0000256" key="2">
    <source>
        <dbReference type="ARBA" id="ARBA00022679"/>
    </source>
</evidence>
<dbReference type="GO" id="GO:0005524">
    <property type="term" value="F:ATP binding"/>
    <property type="evidence" value="ECO:0007669"/>
    <property type="project" value="UniProtKB-UniRule"/>
</dbReference>
<dbReference type="AlphaFoldDB" id="A0A1L9VSK8"/>
<dbReference type="SUPFAM" id="SSF56112">
    <property type="entry name" value="Protein kinase-like (PK-like)"/>
    <property type="match status" value="1"/>
</dbReference>
<dbReference type="VEuPathDB" id="FungiDB:ASPGLDRAFT_22966"/>
<dbReference type="InterPro" id="IPR011009">
    <property type="entry name" value="Kinase-like_dom_sf"/>
</dbReference>
<protein>
    <recommendedName>
        <fullName evidence="7">Protein kinase domain-containing protein</fullName>
    </recommendedName>
</protein>
<evidence type="ECO:0000313" key="9">
    <source>
        <dbReference type="Proteomes" id="UP000184300"/>
    </source>
</evidence>
<dbReference type="GO" id="GO:0004674">
    <property type="term" value="F:protein serine/threonine kinase activity"/>
    <property type="evidence" value="ECO:0007669"/>
    <property type="project" value="UniProtKB-KW"/>
</dbReference>
<keyword evidence="1" id="KW-0723">Serine/threonine-protein kinase</keyword>
<evidence type="ECO:0000256" key="1">
    <source>
        <dbReference type="ARBA" id="ARBA00022527"/>
    </source>
</evidence>
<dbReference type="GeneID" id="34459494"/>
<sequence length="370" mass="41900">MMLFAVFSRWACQIYPLACIRRTGGLQAAFKSTRASSHPPPAPEPVYQGNGGIEFYYHYEPGGHHPIGIGDVLQSRYRVVHKLGWGDSSIVWLCRDEQSSKYVAVKVAKGVSNAREADILDRLNDIDASTMGHLGRNMIPSVQDRFILHGVNGTHPCYVTSPARCSVVDTMERSSRPIFQLETGRSLAAQLALVVEYIHARGFVHGVDLCDDEEPLGSEAPKLATRPAWLGKDPEQYSPSEARLLITDFGETYSPGNDQIIAKEVDILGKPPQNWWEKWEARHQFFTETGERLSSKWQHPSWESHFEEDIQRSRREAWMPELDVEERDALTELFQCMLCWEPEKRLTIQGVLDSRLVLGTVLAENLTSYM</sequence>
<evidence type="ECO:0000256" key="5">
    <source>
        <dbReference type="ARBA" id="ARBA00022840"/>
    </source>
</evidence>
<dbReference type="InterPro" id="IPR017441">
    <property type="entry name" value="Protein_kinase_ATP_BS"/>
</dbReference>
<keyword evidence="9" id="KW-1185">Reference proteome</keyword>
<keyword evidence="5 6" id="KW-0067">ATP-binding</keyword>
<dbReference type="Gene3D" id="1.10.510.10">
    <property type="entry name" value="Transferase(Phosphotransferase) domain 1"/>
    <property type="match status" value="1"/>
</dbReference>
<evidence type="ECO:0000256" key="6">
    <source>
        <dbReference type="PROSITE-ProRule" id="PRU10141"/>
    </source>
</evidence>
<feature type="binding site" evidence="6">
    <location>
        <position position="106"/>
    </location>
    <ligand>
        <name>ATP</name>
        <dbReference type="ChEBI" id="CHEBI:30616"/>
    </ligand>
</feature>
<keyword evidence="3 6" id="KW-0547">Nucleotide-binding</keyword>
<dbReference type="Gene3D" id="3.30.200.20">
    <property type="entry name" value="Phosphorylase Kinase, domain 1"/>
    <property type="match status" value="1"/>
</dbReference>
<evidence type="ECO:0000259" key="7">
    <source>
        <dbReference type="SMART" id="SM00220"/>
    </source>
</evidence>
<dbReference type="PANTHER" id="PTHR45646">
    <property type="entry name" value="SERINE/THREONINE-PROTEIN KINASE DOA-RELATED"/>
    <property type="match status" value="1"/>
</dbReference>
<name>A0A1L9VSK8_ASPGL</name>
<accession>A0A1L9VSK8</accession>
<organism evidence="8 9">
    <name type="scientific">Aspergillus glaucus CBS 516.65</name>
    <dbReference type="NCBI Taxonomy" id="1160497"/>
    <lineage>
        <taxon>Eukaryota</taxon>
        <taxon>Fungi</taxon>
        <taxon>Dikarya</taxon>
        <taxon>Ascomycota</taxon>
        <taxon>Pezizomycotina</taxon>
        <taxon>Eurotiomycetes</taxon>
        <taxon>Eurotiomycetidae</taxon>
        <taxon>Eurotiales</taxon>
        <taxon>Aspergillaceae</taxon>
        <taxon>Aspergillus</taxon>
        <taxon>Aspergillus subgen. Aspergillus</taxon>
    </lineage>
</organism>
<feature type="domain" description="Protein kinase" evidence="7">
    <location>
        <begin position="77"/>
        <end position="357"/>
    </location>
</feature>
<keyword evidence="4" id="KW-0418">Kinase</keyword>
<gene>
    <name evidence="8" type="ORF">ASPGLDRAFT_22966</name>
</gene>
<evidence type="ECO:0000256" key="4">
    <source>
        <dbReference type="ARBA" id="ARBA00022777"/>
    </source>
</evidence>
<dbReference type="EMBL" id="KV878891">
    <property type="protein sequence ID" value="OJJ86889.1"/>
    <property type="molecule type" value="Genomic_DNA"/>
</dbReference>
<keyword evidence="2" id="KW-0808">Transferase</keyword>
<dbReference type="PROSITE" id="PS00107">
    <property type="entry name" value="PROTEIN_KINASE_ATP"/>
    <property type="match status" value="1"/>
</dbReference>
<dbReference type="SMART" id="SM00220">
    <property type="entry name" value="S_TKc"/>
    <property type="match status" value="1"/>
</dbReference>